<reference evidence="9" key="1">
    <citation type="journal article" date="2014" name="Int. J. Syst. Evol. Microbiol.">
        <title>Complete genome sequence of Corynebacterium casei LMG S-19264T (=DSM 44701T), isolated from a smear-ripened cheese.</title>
        <authorList>
            <consortium name="US DOE Joint Genome Institute (JGI-PGF)"/>
            <person name="Walter F."/>
            <person name="Albersmeier A."/>
            <person name="Kalinowski J."/>
            <person name="Ruckert C."/>
        </authorList>
    </citation>
    <scope>NUCLEOTIDE SEQUENCE</scope>
    <source>
        <strain evidence="9">JCM 4633</strain>
    </source>
</reference>
<evidence type="ECO:0000256" key="8">
    <source>
        <dbReference type="RuleBase" id="RU000461"/>
    </source>
</evidence>
<keyword evidence="5 7" id="KW-0408">Iron</keyword>
<protein>
    <submittedName>
        <fullName evidence="9">Cytochrome P450</fullName>
    </submittedName>
</protein>
<dbReference type="EMBL" id="BMVB01000018">
    <property type="protein sequence ID" value="GHC63973.1"/>
    <property type="molecule type" value="Genomic_DNA"/>
</dbReference>
<keyword evidence="6 8" id="KW-0503">Monooxygenase</keyword>
<evidence type="ECO:0000256" key="2">
    <source>
        <dbReference type="ARBA" id="ARBA00022617"/>
    </source>
</evidence>
<evidence type="ECO:0000256" key="4">
    <source>
        <dbReference type="ARBA" id="ARBA00023002"/>
    </source>
</evidence>
<dbReference type="PRINTS" id="PR00385">
    <property type="entry name" value="P450"/>
</dbReference>
<comment type="similarity">
    <text evidence="1 8">Belongs to the cytochrome P450 family.</text>
</comment>
<dbReference type="InterPro" id="IPR017972">
    <property type="entry name" value="Cyt_P450_CS"/>
</dbReference>
<dbReference type="GO" id="GO:0020037">
    <property type="term" value="F:heme binding"/>
    <property type="evidence" value="ECO:0007669"/>
    <property type="project" value="InterPro"/>
</dbReference>
<keyword evidence="2 7" id="KW-0349">Heme</keyword>
<accession>A0A918TWW2</accession>
<evidence type="ECO:0000313" key="10">
    <source>
        <dbReference type="Proteomes" id="UP000646244"/>
    </source>
</evidence>
<dbReference type="GO" id="GO:0004497">
    <property type="term" value="F:monooxygenase activity"/>
    <property type="evidence" value="ECO:0007669"/>
    <property type="project" value="UniProtKB-KW"/>
</dbReference>
<dbReference type="Gene3D" id="1.10.630.10">
    <property type="entry name" value="Cytochrome P450"/>
    <property type="match status" value="1"/>
</dbReference>
<reference evidence="9" key="2">
    <citation type="submission" date="2020-09" db="EMBL/GenBank/DDBJ databases">
        <authorList>
            <person name="Sun Q."/>
            <person name="Ohkuma M."/>
        </authorList>
    </citation>
    <scope>NUCLEOTIDE SEQUENCE</scope>
    <source>
        <strain evidence="9">JCM 4633</strain>
    </source>
</reference>
<dbReference type="GO" id="GO:0016705">
    <property type="term" value="F:oxidoreductase activity, acting on paired donors, with incorporation or reduction of molecular oxygen"/>
    <property type="evidence" value="ECO:0007669"/>
    <property type="project" value="InterPro"/>
</dbReference>
<dbReference type="InterPro" id="IPR050196">
    <property type="entry name" value="Cytochrome_P450_Monoox"/>
</dbReference>
<proteinExistence type="inferred from homology"/>
<name>A0A918TWW2_STRCJ</name>
<organism evidence="9 10">
    <name type="scientific">Streptomyces cinnamoneus</name>
    <name type="common">Streptoverticillium cinnamoneum</name>
    <dbReference type="NCBI Taxonomy" id="53446"/>
    <lineage>
        <taxon>Bacteria</taxon>
        <taxon>Bacillati</taxon>
        <taxon>Actinomycetota</taxon>
        <taxon>Actinomycetes</taxon>
        <taxon>Kitasatosporales</taxon>
        <taxon>Streptomycetaceae</taxon>
        <taxon>Streptomyces</taxon>
        <taxon>Streptomyces cinnamoneus group</taxon>
    </lineage>
</organism>
<evidence type="ECO:0000256" key="1">
    <source>
        <dbReference type="ARBA" id="ARBA00010617"/>
    </source>
</evidence>
<comment type="caution">
    <text evidence="9">The sequence shown here is derived from an EMBL/GenBank/DDBJ whole genome shotgun (WGS) entry which is preliminary data.</text>
</comment>
<dbReference type="GO" id="GO:0005506">
    <property type="term" value="F:iron ion binding"/>
    <property type="evidence" value="ECO:0007669"/>
    <property type="project" value="InterPro"/>
</dbReference>
<dbReference type="PRINTS" id="PR00463">
    <property type="entry name" value="EP450I"/>
</dbReference>
<sequence length="440" mass="49052">MLGHGGQLLREPLGFLQSLRTHGDLVQIRLGPQRAYVVCHPELALQVLKDDRTFDKGGPLFDRLRDVLGNGLGTCPYRDHRRQRRLIQPAFHRARLERYGASMEEELARLLGGWHSGDVLDVFPVMYSFTLRSVLRTLFSAHIDGRTADGIQRSFETVLGGVMQRMFVPEPLLRLPTPGNRRYQQCRRHLFDSVDRIIAGYRAEQGRAGDDSGDLLSALLATGADGAAGPDDREIRDQVISMMMAGSESLGAVLAWALHQLTRDPVSERRLHEEVDAVLGGRPARWPDLPHLPFTGRLLTETMRLHPPGWLFTRITRKEVELAGLRLPPGSTVVITPVGLHRDPDLYERPEVFDPDRWLPERAAALPRGAFLAWGGGPRKCIGDTFAMAEGTLALATIASRWRLRPAPGNDPRPARLTTVLHPRRLRLTLTARPAPAAAH</sequence>
<dbReference type="PANTHER" id="PTHR24291:SF50">
    <property type="entry name" value="BIFUNCTIONAL ALBAFLAVENONE MONOOXYGENASE_TERPENE SYNTHASE"/>
    <property type="match status" value="1"/>
</dbReference>
<feature type="binding site" description="axial binding residue" evidence="7">
    <location>
        <position position="381"/>
    </location>
    <ligand>
        <name>heme</name>
        <dbReference type="ChEBI" id="CHEBI:30413"/>
    </ligand>
    <ligandPart>
        <name>Fe</name>
        <dbReference type="ChEBI" id="CHEBI:18248"/>
    </ligandPart>
</feature>
<dbReference type="AlphaFoldDB" id="A0A918TWW2"/>
<dbReference type="PROSITE" id="PS00086">
    <property type="entry name" value="CYTOCHROME_P450"/>
    <property type="match status" value="1"/>
</dbReference>
<dbReference type="Pfam" id="PF00067">
    <property type="entry name" value="p450"/>
    <property type="match status" value="1"/>
</dbReference>
<evidence type="ECO:0000256" key="5">
    <source>
        <dbReference type="ARBA" id="ARBA00023004"/>
    </source>
</evidence>
<evidence type="ECO:0000256" key="6">
    <source>
        <dbReference type="ARBA" id="ARBA00023033"/>
    </source>
</evidence>
<keyword evidence="3 7" id="KW-0479">Metal-binding</keyword>
<keyword evidence="4 8" id="KW-0560">Oxidoreductase</keyword>
<evidence type="ECO:0000256" key="7">
    <source>
        <dbReference type="PIRSR" id="PIRSR602401-1"/>
    </source>
</evidence>
<dbReference type="PANTHER" id="PTHR24291">
    <property type="entry name" value="CYTOCHROME P450 FAMILY 4"/>
    <property type="match status" value="1"/>
</dbReference>
<evidence type="ECO:0000256" key="3">
    <source>
        <dbReference type="ARBA" id="ARBA00022723"/>
    </source>
</evidence>
<dbReference type="InterPro" id="IPR001128">
    <property type="entry name" value="Cyt_P450"/>
</dbReference>
<comment type="cofactor">
    <cofactor evidence="7">
        <name>heme</name>
        <dbReference type="ChEBI" id="CHEBI:30413"/>
    </cofactor>
</comment>
<dbReference type="Proteomes" id="UP000646244">
    <property type="component" value="Unassembled WGS sequence"/>
</dbReference>
<dbReference type="InterPro" id="IPR002401">
    <property type="entry name" value="Cyt_P450_E_grp-I"/>
</dbReference>
<evidence type="ECO:0000313" key="9">
    <source>
        <dbReference type="EMBL" id="GHC63973.1"/>
    </source>
</evidence>
<dbReference type="CDD" id="cd11049">
    <property type="entry name" value="CYP170A1-like"/>
    <property type="match status" value="1"/>
</dbReference>
<gene>
    <name evidence="9" type="ORF">GCM10010507_46710</name>
</gene>
<dbReference type="SUPFAM" id="SSF48264">
    <property type="entry name" value="Cytochrome P450"/>
    <property type="match status" value="1"/>
</dbReference>
<dbReference type="InterPro" id="IPR036396">
    <property type="entry name" value="Cyt_P450_sf"/>
</dbReference>